<dbReference type="SMART" id="SM00382">
    <property type="entry name" value="AAA"/>
    <property type="match status" value="1"/>
</dbReference>
<feature type="domain" description="Mop" evidence="11">
    <location>
        <begin position="292"/>
        <end position="357"/>
    </location>
</feature>
<keyword evidence="4" id="KW-0997">Cell inner membrane</keyword>
<evidence type="ECO:0000313" key="13">
    <source>
        <dbReference type="Proteomes" id="UP000596827"/>
    </source>
</evidence>
<dbReference type="PANTHER" id="PTHR43514">
    <property type="entry name" value="ABC TRANSPORTER I FAMILY MEMBER 10"/>
    <property type="match status" value="1"/>
</dbReference>
<dbReference type="PANTHER" id="PTHR43514:SF10">
    <property type="entry name" value="MOLYBDENUM IMPORT ATP-BINDING PROTEIN MODC 2"/>
    <property type="match status" value="1"/>
</dbReference>
<evidence type="ECO:0000256" key="1">
    <source>
        <dbReference type="ARBA" id="ARBA00022448"/>
    </source>
</evidence>
<dbReference type="Pfam" id="PF00005">
    <property type="entry name" value="ABC_tran"/>
    <property type="match status" value="1"/>
</dbReference>
<keyword evidence="2" id="KW-1003">Cell membrane</keyword>
<dbReference type="Gene3D" id="3.40.50.300">
    <property type="entry name" value="P-loop containing nucleotide triphosphate hydrolases"/>
    <property type="match status" value="1"/>
</dbReference>
<dbReference type="PROSITE" id="PS00211">
    <property type="entry name" value="ABC_TRANSPORTER_1"/>
    <property type="match status" value="1"/>
</dbReference>
<evidence type="ECO:0000313" key="12">
    <source>
        <dbReference type="EMBL" id="MBC5766867.1"/>
    </source>
</evidence>
<dbReference type="InterPro" id="IPR017871">
    <property type="entry name" value="ABC_transporter-like_CS"/>
</dbReference>
<sequence length="357" mass="38292">MNAIRVHWPRGLFVLDVSLELPDNGVTAILGPSGCGKTTLLRCIAGLEQAPEAAIEVGGECWQHTARGEFVPPWQRGAGYVFQEASLFDHLDVRGNLQYAERRARNGGAGVSVAQATELLGIGTLLGRRPFELSGGERQRVAIARALAARPRLLLLDEPLAAVDVSHRREILPWLETLRDELRIPMLYVTHAADEAARLASTLVLMRGGRVEAAGPLAATMARLDLAAAKMDDAGAVLEGRIEARDTRWHLTKFGFAGGALWLADRGHEPGTAVRVHVLARDVSLALAPPENSSIQNVLPCTVREVAPGPHPSQAIVRLQCGETALLARITARAADALALREGAHVWAQVKSAALVD</sequence>
<dbReference type="InterPro" id="IPR003439">
    <property type="entry name" value="ABC_transporter-like_ATP-bd"/>
</dbReference>
<name>A0A923S772_9BURK</name>
<dbReference type="EMBL" id="JACORU010000008">
    <property type="protein sequence ID" value="MBC5766867.1"/>
    <property type="molecule type" value="Genomic_DNA"/>
</dbReference>
<dbReference type="Pfam" id="PF03459">
    <property type="entry name" value="TOBE"/>
    <property type="match status" value="1"/>
</dbReference>
<dbReference type="InterPro" id="IPR005116">
    <property type="entry name" value="Transp-assoc_OB_typ1"/>
</dbReference>
<dbReference type="RefSeq" id="WP_187083360.1">
    <property type="nucleotide sequence ID" value="NZ_JACORU010000008.1"/>
</dbReference>
<protein>
    <submittedName>
        <fullName evidence="12">Molybdenum ABC transporter ATP-binding protein</fullName>
    </submittedName>
</protein>
<evidence type="ECO:0000256" key="8">
    <source>
        <dbReference type="ARBA" id="ARBA00023136"/>
    </source>
</evidence>
<gene>
    <name evidence="12" type="primary">modC</name>
    <name evidence="12" type="ORF">H8R02_20545</name>
</gene>
<evidence type="ECO:0000256" key="9">
    <source>
        <dbReference type="PROSITE-ProRule" id="PRU01213"/>
    </source>
</evidence>
<dbReference type="PROSITE" id="PS50893">
    <property type="entry name" value="ABC_TRANSPORTER_2"/>
    <property type="match status" value="1"/>
</dbReference>
<dbReference type="InterPro" id="IPR003593">
    <property type="entry name" value="AAA+_ATPase"/>
</dbReference>
<evidence type="ECO:0000256" key="5">
    <source>
        <dbReference type="ARBA" id="ARBA00022741"/>
    </source>
</evidence>
<dbReference type="PROSITE" id="PS51866">
    <property type="entry name" value="MOP"/>
    <property type="match status" value="1"/>
</dbReference>
<dbReference type="AlphaFoldDB" id="A0A923S772"/>
<evidence type="ECO:0000256" key="7">
    <source>
        <dbReference type="ARBA" id="ARBA00022967"/>
    </source>
</evidence>
<organism evidence="12 13">
    <name type="scientific">Ramlibacter albus</name>
    <dbReference type="NCBI Taxonomy" id="2079448"/>
    <lineage>
        <taxon>Bacteria</taxon>
        <taxon>Pseudomonadati</taxon>
        <taxon>Pseudomonadota</taxon>
        <taxon>Betaproteobacteria</taxon>
        <taxon>Burkholderiales</taxon>
        <taxon>Comamonadaceae</taxon>
        <taxon>Ramlibacter</taxon>
    </lineage>
</organism>
<feature type="domain" description="ABC transporter" evidence="10">
    <location>
        <begin position="1"/>
        <end position="233"/>
    </location>
</feature>
<dbReference type="SUPFAM" id="SSF52540">
    <property type="entry name" value="P-loop containing nucleoside triphosphate hydrolases"/>
    <property type="match status" value="1"/>
</dbReference>
<evidence type="ECO:0000256" key="3">
    <source>
        <dbReference type="ARBA" id="ARBA00022505"/>
    </source>
</evidence>
<keyword evidence="6 12" id="KW-0067">ATP-binding</keyword>
<dbReference type="GO" id="GO:0140359">
    <property type="term" value="F:ABC-type transporter activity"/>
    <property type="evidence" value="ECO:0007669"/>
    <property type="project" value="InterPro"/>
</dbReference>
<accession>A0A923S772</accession>
<dbReference type="SUPFAM" id="SSF50331">
    <property type="entry name" value="MOP-like"/>
    <property type="match status" value="1"/>
</dbReference>
<evidence type="ECO:0000259" key="11">
    <source>
        <dbReference type="PROSITE" id="PS51866"/>
    </source>
</evidence>
<keyword evidence="8" id="KW-0472">Membrane</keyword>
<dbReference type="NCBIfam" id="TIGR02142">
    <property type="entry name" value="modC_ABC"/>
    <property type="match status" value="1"/>
</dbReference>
<dbReference type="InterPro" id="IPR008995">
    <property type="entry name" value="Mo/tungstate-bd_C_term_dom"/>
</dbReference>
<dbReference type="GO" id="GO:0016020">
    <property type="term" value="C:membrane"/>
    <property type="evidence" value="ECO:0007669"/>
    <property type="project" value="InterPro"/>
</dbReference>
<evidence type="ECO:0000256" key="4">
    <source>
        <dbReference type="ARBA" id="ARBA00022519"/>
    </source>
</evidence>
<dbReference type="GO" id="GO:0005524">
    <property type="term" value="F:ATP binding"/>
    <property type="evidence" value="ECO:0007669"/>
    <property type="project" value="UniProtKB-KW"/>
</dbReference>
<dbReference type="InterPro" id="IPR004606">
    <property type="entry name" value="Mop_domain"/>
</dbReference>
<dbReference type="GO" id="GO:0016887">
    <property type="term" value="F:ATP hydrolysis activity"/>
    <property type="evidence" value="ECO:0007669"/>
    <property type="project" value="InterPro"/>
</dbReference>
<dbReference type="InterPro" id="IPR050334">
    <property type="entry name" value="Molybdenum_import_ModC"/>
</dbReference>
<reference evidence="12" key="1">
    <citation type="submission" date="2020-08" db="EMBL/GenBank/DDBJ databases">
        <title>Ramlibacter sp. GTP1 16S ribosomal RNA gene genome sequencing and assembly.</title>
        <authorList>
            <person name="Kang M."/>
        </authorList>
    </citation>
    <scope>NUCLEOTIDE SEQUENCE</scope>
    <source>
        <strain evidence="12">GTP1</strain>
    </source>
</reference>
<keyword evidence="13" id="KW-1185">Reference proteome</keyword>
<evidence type="ECO:0000256" key="2">
    <source>
        <dbReference type="ARBA" id="ARBA00022475"/>
    </source>
</evidence>
<comment type="caution">
    <text evidence="12">The sequence shown here is derived from an EMBL/GenBank/DDBJ whole genome shotgun (WGS) entry which is preliminary data.</text>
</comment>
<dbReference type="Gene3D" id="2.40.50.100">
    <property type="match status" value="1"/>
</dbReference>
<dbReference type="Proteomes" id="UP000596827">
    <property type="component" value="Unassembled WGS sequence"/>
</dbReference>
<proteinExistence type="predicted"/>
<keyword evidence="7" id="KW-1278">Translocase</keyword>
<keyword evidence="1" id="KW-0813">Transport</keyword>
<dbReference type="InterPro" id="IPR011868">
    <property type="entry name" value="ModC_ABC_ATP-bd"/>
</dbReference>
<keyword evidence="3 9" id="KW-0500">Molybdenum</keyword>
<dbReference type="InterPro" id="IPR027417">
    <property type="entry name" value="P-loop_NTPase"/>
</dbReference>
<evidence type="ECO:0000259" key="10">
    <source>
        <dbReference type="PROSITE" id="PS50893"/>
    </source>
</evidence>
<evidence type="ECO:0000256" key="6">
    <source>
        <dbReference type="ARBA" id="ARBA00022840"/>
    </source>
</evidence>
<keyword evidence="5" id="KW-0547">Nucleotide-binding</keyword>
<dbReference type="GO" id="GO:0015098">
    <property type="term" value="F:molybdate ion transmembrane transporter activity"/>
    <property type="evidence" value="ECO:0007669"/>
    <property type="project" value="InterPro"/>
</dbReference>